<dbReference type="Proteomes" id="UP000800041">
    <property type="component" value="Unassembled WGS sequence"/>
</dbReference>
<organism evidence="1 2">
    <name type="scientific">Aulographum hederae CBS 113979</name>
    <dbReference type="NCBI Taxonomy" id="1176131"/>
    <lineage>
        <taxon>Eukaryota</taxon>
        <taxon>Fungi</taxon>
        <taxon>Dikarya</taxon>
        <taxon>Ascomycota</taxon>
        <taxon>Pezizomycotina</taxon>
        <taxon>Dothideomycetes</taxon>
        <taxon>Pleosporomycetidae</taxon>
        <taxon>Aulographales</taxon>
        <taxon>Aulographaceae</taxon>
    </lineage>
</organism>
<sequence length="50" mass="5666">MCFRIVERYAVCGCVYHVHGIDACSAYGRHAVQDRVVYVGYACSRHSNSR</sequence>
<proteinExistence type="predicted"/>
<keyword evidence="2" id="KW-1185">Reference proteome</keyword>
<evidence type="ECO:0000313" key="2">
    <source>
        <dbReference type="Proteomes" id="UP000800041"/>
    </source>
</evidence>
<accession>A0A6G1GWI5</accession>
<dbReference type="EMBL" id="ML977163">
    <property type="protein sequence ID" value="KAF1985172.1"/>
    <property type="molecule type" value="Genomic_DNA"/>
</dbReference>
<protein>
    <submittedName>
        <fullName evidence="1">Uncharacterized protein</fullName>
    </submittedName>
</protein>
<gene>
    <name evidence="1" type="ORF">K402DRAFT_309640</name>
</gene>
<evidence type="ECO:0000313" key="1">
    <source>
        <dbReference type="EMBL" id="KAF1985172.1"/>
    </source>
</evidence>
<name>A0A6G1GWI5_9PEZI</name>
<feature type="non-terminal residue" evidence="1">
    <location>
        <position position="50"/>
    </location>
</feature>
<dbReference type="AlphaFoldDB" id="A0A6G1GWI5"/>
<reference evidence="1" key="1">
    <citation type="journal article" date="2020" name="Stud. Mycol.">
        <title>101 Dothideomycetes genomes: a test case for predicting lifestyles and emergence of pathogens.</title>
        <authorList>
            <person name="Haridas S."/>
            <person name="Albert R."/>
            <person name="Binder M."/>
            <person name="Bloem J."/>
            <person name="Labutti K."/>
            <person name="Salamov A."/>
            <person name="Andreopoulos B."/>
            <person name="Baker S."/>
            <person name="Barry K."/>
            <person name="Bills G."/>
            <person name="Bluhm B."/>
            <person name="Cannon C."/>
            <person name="Castanera R."/>
            <person name="Culley D."/>
            <person name="Daum C."/>
            <person name="Ezra D."/>
            <person name="Gonzalez J."/>
            <person name="Henrissat B."/>
            <person name="Kuo A."/>
            <person name="Liang C."/>
            <person name="Lipzen A."/>
            <person name="Lutzoni F."/>
            <person name="Magnuson J."/>
            <person name="Mondo S."/>
            <person name="Nolan M."/>
            <person name="Ohm R."/>
            <person name="Pangilinan J."/>
            <person name="Park H.-J."/>
            <person name="Ramirez L."/>
            <person name="Alfaro M."/>
            <person name="Sun H."/>
            <person name="Tritt A."/>
            <person name="Yoshinaga Y."/>
            <person name="Zwiers L.-H."/>
            <person name="Turgeon B."/>
            <person name="Goodwin S."/>
            <person name="Spatafora J."/>
            <person name="Crous P."/>
            <person name="Grigoriev I."/>
        </authorList>
    </citation>
    <scope>NUCLEOTIDE SEQUENCE</scope>
    <source>
        <strain evidence="1">CBS 113979</strain>
    </source>
</reference>
<dbReference type="OrthoDB" id="5355526at2759"/>